<feature type="region of interest" description="Disordered" evidence="1">
    <location>
        <begin position="58"/>
        <end position="103"/>
    </location>
</feature>
<reference evidence="3 4" key="1">
    <citation type="journal article" date="2018" name="Plant J.">
        <title>Genome sequences of Chlorella sorokiniana UTEX 1602 and Micractinium conductrix SAG 241.80: implications to maltose excretion by a green alga.</title>
        <authorList>
            <person name="Arriola M.B."/>
            <person name="Velmurugan N."/>
            <person name="Zhang Y."/>
            <person name="Plunkett M.H."/>
            <person name="Hondzo H."/>
            <person name="Barney B.M."/>
        </authorList>
    </citation>
    <scope>NUCLEOTIDE SEQUENCE [LARGE SCALE GENOMIC DNA]</scope>
    <source>
        <strain evidence="4">UTEX 1602</strain>
    </source>
</reference>
<proteinExistence type="predicted"/>
<evidence type="ECO:0000313" key="4">
    <source>
        <dbReference type="Proteomes" id="UP000239899"/>
    </source>
</evidence>
<name>A0A2P6U523_CHLSO</name>
<dbReference type="EMBL" id="LHPG02000001">
    <property type="protein sequence ID" value="PRW61407.1"/>
    <property type="molecule type" value="Genomic_DNA"/>
</dbReference>
<comment type="caution">
    <text evidence="3">The sequence shown here is derived from an EMBL/GenBank/DDBJ whole genome shotgun (WGS) entry which is preliminary data.</text>
</comment>
<accession>A0A2P6U523</accession>
<keyword evidence="4" id="KW-1185">Reference proteome</keyword>
<evidence type="ECO:0000256" key="1">
    <source>
        <dbReference type="SAM" id="MobiDB-lite"/>
    </source>
</evidence>
<gene>
    <name evidence="3" type="ORF">C2E21_0478</name>
</gene>
<organism evidence="3 4">
    <name type="scientific">Chlorella sorokiniana</name>
    <name type="common">Freshwater green alga</name>
    <dbReference type="NCBI Taxonomy" id="3076"/>
    <lineage>
        <taxon>Eukaryota</taxon>
        <taxon>Viridiplantae</taxon>
        <taxon>Chlorophyta</taxon>
        <taxon>core chlorophytes</taxon>
        <taxon>Trebouxiophyceae</taxon>
        <taxon>Chlorellales</taxon>
        <taxon>Chlorellaceae</taxon>
        <taxon>Chlorella clade</taxon>
        <taxon>Chlorella</taxon>
    </lineage>
</organism>
<dbReference type="Proteomes" id="UP000239899">
    <property type="component" value="Unassembled WGS sequence"/>
</dbReference>
<keyword evidence="2" id="KW-0472">Membrane</keyword>
<protein>
    <submittedName>
        <fullName evidence="3">H(+) hexose cotransporter 2</fullName>
    </submittedName>
</protein>
<evidence type="ECO:0000313" key="3">
    <source>
        <dbReference type="EMBL" id="PRW61407.1"/>
    </source>
</evidence>
<feature type="transmembrane region" description="Helical" evidence="2">
    <location>
        <begin position="6"/>
        <end position="23"/>
    </location>
</feature>
<evidence type="ECO:0000256" key="2">
    <source>
        <dbReference type="SAM" id="Phobius"/>
    </source>
</evidence>
<keyword evidence="2" id="KW-1133">Transmembrane helix</keyword>
<keyword evidence="2" id="KW-0812">Transmembrane</keyword>
<feature type="compositionally biased region" description="Basic and acidic residues" evidence="1">
    <location>
        <begin position="70"/>
        <end position="89"/>
    </location>
</feature>
<dbReference type="OrthoDB" id="684645at2759"/>
<dbReference type="AlphaFoldDB" id="A0A2P6U523"/>
<sequence>MTWGTFLFMASFAVMLTIWAIWFQPETHHVPIEKVRHVIAAHPVWKRFFPPADVEEANRELEGSPVDSKPSSELELKRASSDEEEERQKAAARPLAGATGLAL</sequence>